<dbReference type="CDD" id="cd07012">
    <property type="entry name" value="PBP2_Bug_TTT"/>
    <property type="match status" value="1"/>
</dbReference>
<evidence type="ECO:0000256" key="1">
    <source>
        <dbReference type="ARBA" id="ARBA00006987"/>
    </source>
</evidence>
<keyword evidence="2" id="KW-0732">Signal</keyword>
<feature type="chain" id="PRO_5028855667" evidence="2">
    <location>
        <begin position="25"/>
        <end position="333"/>
    </location>
</feature>
<dbReference type="Gene3D" id="3.40.190.150">
    <property type="entry name" value="Bordetella uptake gene, domain 1"/>
    <property type="match status" value="1"/>
</dbReference>
<accession>A0A7G9RPK5</accession>
<comment type="similarity">
    <text evidence="1">Belongs to the UPF0065 (bug) family.</text>
</comment>
<evidence type="ECO:0000313" key="3">
    <source>
        <dbReference type="EMBL" id="QNN57530.1"/>
    </source>
</evidence>
<reference evidence="3 4" key="1">
    <citation type="submission" date="2020-08" db="EMBL/GenBank/DDBJ databases">
        <title>Genome sequence of Diaphorobacter ruginosibacter DSM 27467T.</title>
        <authorList>
            <person name="Hyun D.-W."/>
            <person name="Bae J.-W."/>
        </authorList>
    </citation>
    <scope>NUCLEOTIDE SEQUENCE [LARGE SCALE GENOMIC DNA]</scope>
    <source>
        <strain evidence="3 4">DSM 27467</strain>
    </source>
</reference>
<dbReference type="KEGG" id="drg:H9K76_01090"/>
<dbReference type="Gene3D" id="3.40.190.10">
    <property type="entry name" value="Periplasmic binding protein-like II"/>
    <property type="match status" value="1"/>
</dbReference>
<feature type="signal peptide" evidence="2">
    <location>
        <begin position="1"/>
        <end position="24"/>
    </location>
</feature>
<evidence type="ECO:0000256" key="2">
    <source>
        <dbReference type="SAM" id="SignalP"/>
    </source>
</evidence>
<gene>
    <name evidence="3" type="ORF">H9K76_01090</name>
</gene>
<dbReference type="PANTHER" id="PTHR42928">
    <property type="entry name" value="TRICARBOXYLATE-BINDING PROTEIN"/>
    <property type="match status" value="1"/>
</dbReference>
<proteinExistence type="inferred from homology"/>
<dbReference type="PANTHER" id="PTHR42928:SF5">
    <property type="entry name" value="BLR1237 PROTEIN"/>
    <property type="match status" value="1"/>
</dbReference>
<dbReference type="InterPro" id="IPR042100">
    <property type="entry name" value="Bug_dom1"/>
</dbReference>
<organism evidence="3 4">
    <name type="scientific">Diaphorobacter ruginosibacter</name>
    <dbReference type="NCBI Taxonomy" id="1715720"/>
    <lineage>
        <taxon>Bacteria</taxon>
        <taxon>Pseudomonadati</taxon>
        <taxon>Pseudomonadota</taxon>
        <taxon>Betaproteobacteria</taxon>
        <taxon>Burkholderiales</taxon>
        <taxon>Comamonadaceae</taxon>
        <taxon>Diaphorobacter</taxon>
    </lineage>
</organism>
<protein>
    <submittedName>
        <fullName evidence="3">Tripartite tricarboxylate transporter substrate binding protein</fullName>
    </submittedName>
</protein>
<dbReference type="SUPFAM" id="SSF53850">
    <property type="entry name" value="Periplasmic binding protein-like II"/>
    <property type="match status" value="1"/>
</dbReference>
<dbReference type="PIRSF" id="PIRSF017082">
    <property type="entry name" value="YflP"/>
    <property type="match status" value="1"/>
</dbReference>
<dbReference type="Proteomes" id="UP000515811">
    <property type="component" value="Chromosome"/>
</dbReference>
<dbReference type="Pfam" id="PF03401">
    <property type="entry name" value="TctC"/>
    <property type="match status" value="1"/>
</dbReference>
<keyword evidence="4" id="KW-1185">Reference proteome</keyword>
<name>A0A7G9RPK5_9BURK</name>
<dbReference type="EMBL" id="CP060714">
    <property type="protein sequence ID" value="QNN57530.1"/>
    <property type="molecule type" value="Genomic_DNA"/>
</dbReference>
<sequence length="333" mass="34307">MKRFSVLHGRAARYGAAMALVAQALVPLHPAVAQEPSKPIRLLVPFAPGGSQDIIGRYLASQLATRLSTPMIVENKSGAGGVIAADAVVKAPADGSTLLLATGGAISIAPHLMPKLPYLAQQDLVPVAMVADTPMVIAVRAQSSLRSLAELLKTAKAEPGKLAYASTGTGTVSHLTGELLAQGAGVKLTHVPYRGAAPAVIDLISGNVDAIVTSAASIEPMVLSGKARVLGTFTKEPLHNLPGTPTVEQATGLSGLAIPVWVGVMVSAKTPKAVVARLAEETLKVCQLPETRKRLQDAGADVNCSGSQGFGQLIAEDSQRWAGVVKHGNIKSE</sequence>
<dbReference type="RefSeq" id="WP_187597778.1">
    <property type="nucleotide sequence ID" value="NZ_CP060714.1"/>
</dbReference>
<evidence type="ECO:0000313" key="4">
    <source>
        <dbReference type="Proteomes" id="UP000515811"/>
    </source>
</evidence>
<dbReference type="InterPro" id="IPR005064">
    <property type="entry name" value="BUG"/>
</dbReference>
<dbReference type="AlphaFoldDB" id="A0A7G9RPK5"/>